<proteinExistence type="predicted"/>
<name>A0ABT0AC87_9SPHN</name>
<dbReference type="Pfam" id="PF13692">
    <property type="entry name" value="Glyco_trans_1_4"/>
    <property type="match status" value="1"/>
</dbReference>
<dbReference type="SUPFAM" id="SSF53756">
    <property type="entry name" value="UDP-Glycosyltransferase/glycogen phosphorylase"/>
    <property type="match status" value="1"/>
</dbReference>
<dbReference type="CDD" id="cd03801">
    <property type="entry name" value="GT4_PimA-like"/>
    <property type="match status" value="1"/>
</dbReference>
<dbReference type="Gene3D" id="3.40.50.2000">
    <property type="entry name" value="Glycogen Phosphorylase B"/>
    <property type="match status" value="2"/>
</dbReference>
<accession>A0ABT0AC87</accession>
<dbReference type="Proteomes" id="UP001162802">
    <property type="component" value="Unassembled WGS sequence"/>
</dbReference>
<sequence>MPRLTYIHNAQIPSQGASTVQVMRMCAAFARQGWDVELVVPHQGETAPMLEEQALAYYGCEEPFAIHRITLGKARWFGFAWQAARRAAQRGSDLVFGRCIRSCYAAGLLGLAVMHEAHGPLEAYSRSGQFAFKRLVGLRSFKRLVVINEALASYYAEHFGKLRAPPLVATSGTDPIEGAAPGPAQDRARLRVGYVGSLYPGKGMELIAQIAQRSEHDFIVVGGSEEQIATWKAQTGERVTFRGFLPNREVAAEIRQLDVALAPYGSSVTGANTSFDLARWMSPLKLFEYMAHARAIIATDMAAIREVVTNGREVLLCKADDVDGWVAAINALASDSDMRARLGQTALDSFLAQFTWEKRAAKILTAR</sequence>
<dbReference type="RefSeq" id="WP_243799282.1">
    <property type="nucleotide sequence ID" value="NZ_JALHAT010000012.1"/>
</dbReference>
<feature type="domain" description="Glycosyltransferase subfamily 4-like N-terminal" evidence="1">
    <location>
        <begin position="20"/>
        <end position="160"/>
    </location>
</feature>
<comment type="caution">
    <text evidence="2">The sequence shown here is derived from an EMBL/GenBank/DDBJ whole genome shotgun (WGS) entry which is preliminary data.</text>
</comment>
<dbReference type="EMBL" id="JALHAT010000012">
    <property type="protein sequence ID" value="MCJ1960807.1"/>
    <property type="molecule type" value="Genomic_DNA"/>
</dbReference>
<keyword evidence="3" id="KW-1185">Reference proteome</keyword>
<gene>
    <name evidence="2" type="ORF">MTR65_08960</name>
</gene>
<evidence type="ECO:0000259" key="1">
    <source>
        <dbReference type="Pfam" id="PF13439"/>
    </source>
</evidence>
<evidence type="ECO:0000313" key="3">
    <source>
        <dbReference type="Proteomes" id="UP001162802"/>
    </source>
</evidence>
<evidence type="ECO:0000313" key="2">
    <source>
        <dbReference type="EMBL" id="MCJ1960807.1"/>
    </source>
</evidence>
<reference evidence="2" key="1">
    <citation type="submission" date="2022-03" db="EMBL/GenBank/DDBJ databases">
        <title>Identification of a novel bacterium isolated from mangrove sediments.</title>
        <authorList>
            <person name="Pan X."/>
        </authorList>
    </citation>
    <scope>NUCLEOTIDE SEQUENCE</scope>
    <source>
        <strain evidence="2">B2637</strain>
    </source>
</reference>
<dbReference type="Pfam" id="PF13439">
    <property type="entry name" value="Glyco_transf_4"/>
    <property type="match status" value="1"/>
</dbReference>
<dbReference type="PANTHER" id="PTHR12526">
    <property type="entry name" value="GLYCOSYLTRANSFERASE"/>
    <property type="match status" value="1"/>
</dbReference>
<protein>
    <submittedName>
        <fullName evidence="2">Glycosyltransferase family 4 protein</fullName>
    </submittedName>
</protein>
<dbReference type="InterPro" id="IPR028098">
    <property type="entry name" value="Glyco_trans_4-like_N"/>
</dbReference>
<organism evidence="2 3">
    <name type="scientific">Novosphingobium mangrovi</name>
    <name type="common">ex Hu et al. 2023</name>
    <dbReference type="NCBI Taxonomy" id="2930094"/>
    <lineage>
        <taxon>Bacteria</taxon>
        <taxon>Pseudomonadati</taxon>
        <taxon>Pseudomonadota</taxon>
        <taxon>Alphaproteobacteria</taxon>
        <taxon>Sphingomonadales</taxon>
        <taxon>Sphingomonadaceae</taxon>
        <taxon>Novosphingobium</taxon>
    </lineage>
</organism>